<proteinExistence type="predicted"/>
<dbReference type="InterPro" id="IPR012902">
    <property type="entry name" value="N_methyl_site"/>
</dbReference>
<dbReference type="EMBL" id="WHUG01000001">
    <property type="protein sequence ID" value="MQA36568.1"/>
    <property type="molecule type" value="Genomic_DNA"/>
</dbReference>
<dbReference type="Proteomes" id="UP000440498">
    <property type="component" value="Unassembled WGS sequence"/>
</dbReference>
<comment type="caution">
    <text evidence="2">The sequence shown here is derived from an EMBL/GenBank/DDBJ whole genome shotgun (WGS) entry which is preliminary data.</text>
</comment>
<protein>
    <recommendedName>
        <fullName evidence="4">Type IV pilus modification protein PilV</fullName>
    </recommendedName>
</protein>
<evidence type="ECO:0008006" key="4">
    <source>
        <dbReference type="Google" id="ProtNLM"/>
    </source>
</evidence>
<dbReference type="Pfam" id="PF07963">
    <property type="entry name" value="N_methyl"/>
    <property type="match status" value="1"/>
</dbReference>
<keyword evidence="1" id="KW-0812">Transmembrane</keyword>
<reference evidence="2 3" key="1">
    <citation type="submission" date="2019-10" db="EMBL/GenBank/DDBJ databases">
        <title>Two novel species isolated from a subtropical stream in China.</title>
        <authorList>
            <person name="Lu H."/>
        </authorList>
    </citation>
    <scope>NUCLEOTIDE SEQUENCE [LARGE SCALE GENOMIC DNA]</scope>
    <source>
        <strain evidence="2 3">FT29W</strain>
    </source>
</reference>
<keyword evidence="1" id="KW-1133">Transmembrane helix</keyword>
<keyword evidence="1" id="KW-0472">Membrane</keyword>
<evidence type="ECO:0000313" key="2">
    <source>
        <dbReference type="EMBL" id="MQA36568.1"/>
    </source>
</evidence>
<organism evidence="2 3">
    <name type="scientific">Rugamonas aquatica</name>
    <dbReference type="NCBI Taxonomy" id="2743357"/>
    <lineage>
        <taxon>Bacteria</taxon>
        <taxon>Pseudomonadati</taxon>
        <taxon>Pseudomonadota</taxon>
        <taxon>Betaproteobacteria</taxon>
        <taxon>Burkholderiales</taxon>
        <taxon>Oxalobacteraceae</taxon>
        <taxon>Telluria group</taxon>
        <taxon>Rugamonas</taxon>
    </lineage>
</organism>
<evidence type="ECO:0000313" key="3">
    <source>
        <dbReference type="Proteomes" id="UP000440498"/>
    </source>
</evidence>
<dbReference type="RefSeq" id="WP_152835979.1">
    <property type="nucleotide sequence ID" value="NZ_WHUG01000001.1"/>
</dbReference>
<evidence type="ECO:0000256" key="1">
    <source>
        <dbReference type="SAM" id="Phobius"/>
    </source>
</evidence>
<accession>A0A6A7MWG2</accession>
<name>A0A6A7MWG2_9BURK</name>
<feature type="transmembrane region" description="Helical" evidence="1">
    <location>
        <begin position="21"/>
        <end position="43"/>
    </location>
</feature>
<keyword evidence="3" id="KW-1185">Reference proteome</keyword>
<gene>
    <name evidence="2" type="ORF">GEV02_00280</name>
</gene>
<sequence length="147" mass="15522">MKTTPHRAATTCRPHRRQGGIALLEAMLAIVILGIGLVGTIGLQARAYAALSDASQRAEATLAGEKLLGVMNADSNNVLNYSVTEGGTPTAAIKPWVDETQLAIPGSVIGVTVTPQQLRVQVDISIKWKRKAGDAPNQHLVTSYIAI</sequence>
<dbReference type="AlphaFoldDB" id="A0A6A7MWG2"/>